<sequence>MTAKKKNLHTPPSFLDPIAKSVWKERIPQLLERGDIQDADLIHLELYCVNYSLFRAAVEDIHKNGFSIVNSQGTQSRNPALSAKADAEKVMVKMSSLLGFDPVSRRKNPVEVDSTDMIDEILTM</sequence>
<reference evidence="1" key="3">
    <citation type="submission" date="2024-01" db="EMBL/GenBank/DDBJ databases">
        <authorList>
            <person name="Riesbeck K."/>
        </authorList>
    </citation>
    <scope>NUCLEOTIDE SEQUENCE</scope>
    <source>
        <strain evidence="1">3655</strain>
    </source>
</reference>
<dbReference type="EMBL" id="OV040719">
    <property type="protein sequence ID" value="CAH0450553.1"/>
    <property type="molecule type" value="Genomic_DNA"/>
</dbReference>
<evidence type="ECO:0000313" key="4">
    <source>
        <dbReference type="Proteomes" id="UP000837958"/>
    </source>
</evidence>
<gene>
    <name evidence="2" type="ORF">CGSHi3655_02779</name>
    <name evidence="1" type="ORF">KRLU3655_LOCUS629</name>
</gene>
<reference evidence="4" key="2">
    <citation type="submission" date="2021-11" db="EMBL/GenBank/DDBJ databases">
        <authorList>
            <person name="Riesbeck K."/>
        </authorList>
    </citation>
    <scope>NUCLEOTIDE SEQUENCE [LARGE SCALE GENOMIC DNA]</scope>
</reference>
<dbReference type="Proteomes" id="UP000837958">
    <property type="component" value="Chromosome"/>
</dbReference>
<dbReference type="GeneID" id="56957274"/>
<dbReference type="NCBIfam" id="TIGR01558">
    <property type="entry name" value="sm_term_P27"/>
    <property type="match status" value="1"/>
</dbReference>
<dbReference type="Pfam" id="PF05119">
    <property type="entry name" value="Terminase_4"/>
    <property type="match status" value="1"/>
</dbReference>
<dbReference type="RefSeq" id="WP_005626376.1">
    <property type="nucleotide sequence ID" value="NZ_AAZF01000002.1"/>
</dbReference>
<name>A0A0H3PE54_HAEI3</name>
<dbReference type="Proteomes" id="UP000003185">
    <property type="component" value="Unassembled WGS sequence"/>
</dbReference>
<accession>A0A0H3PE54</accession>
<proteinExistence type="predicted"/>
<evidence type="ECO:0000313" key="1">
    <source>
        <dbReference type="EMBL" id="CAH0450553.1"/>
    </source>
</evidence>
<reference evidence="2 3" key="1">
    <citation type="journal article" date="2007" name="Genome Biol.">
        <title>Characterization and modeling of the Haemophilus influenzae core and supragenomes based on the complete genomic sequences of Rd and 12 clinical nontypeable strains.</title>
        <authorList>
            <person name="Hogg J.S."/>
            <person name="Hu F.Z."/>
            <person name="Janto B."/>
            <person name="Boissy R."/>
            <person name="Hayes J."/>
            <person name="Keefe R."/>
            <person name="Post J.C."/>
            <person name="Ehrlich G.D."/>
        </authorList>
    </citation>
    <scope>NUCLEOTIDE SEQUENCE [LARGE SCALE GENOMIC DNA]</scope>
    <source>
        <strain evidence="2">3655</strain>
        <strain evidence="3">NTHi 3655</strain>
    </source>
</reference>
<evidence type="ECO:0000313" key="2">
    <source>
        <dbReference type="EMBL" id="EDJ93451.1"/>
    </source>
</evidence>
<evidence type="ECO:0000313" key="3">
    <source>
        <dbReference type="Proteomes" id="UP000003185"/>
    </source>
</evidence>
<organism evidence="2 3">
    <name type="scientific">Haemophilus influenzae (strain NTHi 3655)</name>
    <dbReference type="NCBI Taxonomy" id="375177"/>
    <lineage>
        <taxon>Bacteria</taxon>
        <taxon>Pseudomonadati</taxon>
        <taxon>Pseudomonadota</taxon>
        <taxon>Gammaproteobacteria</taxon>
        <taxon>Pasteurellales</taxon>
        <taxon>Pasteurellaceae</taxon>
        <taxon>Haemophilus</taxon>
    </lineage>
</organism>
<dbReference type="AlphaFoldDB" id="A0A0H3PE54"/>
<protein>
    <submittedName>
        <fullName evidence="1">Phage terminase small subunit P27 family</fullName>
    </submittedName>
    <submittedName>
        <fullName evidence="2">Putative terminase small subunit</fullName>
    </submittedName>
</protein>
<dbReference type="EMBL" id="AAZF01000002">
    <property type="protein sequence ID" value="EDJ93451.1"/>
    <property type="molecule type" value="Genomic_DNA"/>
</dbReference>
<dbReference type="InterPro" id="IPR006448">
    <property type="entry name" value="Phage_term_ssu_P27"/>
</dbReference>